<dbReference type="PANTHER" id="PTHR45823:SF1">
    <property type="entry name" value="T-SNARE COILED-COIL HOMOLOGY DOMAIN-CONTAINING PROTEIN"/>
    <property type="match status" value="1"/>
</dbReference>
<proteinExistence type="predicted"/>
<reference evidence="3 4" key="1">
    <citation type="journal article" date="2019" name="Sci. Rep.">
        <title>Orb-weaving spider Araneus ventricosus genome elucidates the spidroin gene catalogue.</title>
        <authorList>
            <person name="Kono N."/>
            <person name="Nakamura H."/>
            <person name="Ohtoshi R."/>
            <person name="Moran D.A.P."/>
            <person name="Shinohara A."/>
            <person name="Yoshida Y."/>
            <person name="Fujiwara M."/>
            <person name="Mori M."/>
            <person name="Tomita M."/>
            <person name="Arakawa K."/>
        </authorList>
    </citation>
    <scope>NUCLEOTIDE SEQUENCE [LARGE SCALE GENOMIC DNA]</scope>
</reference>
<comment type="caution">
    <text evidence="3">The sequence shown here is derived from an EMBL/GenBank/DDBJ whole genome shotgun (WGS) entry which is preliminary data.</text>
</comment>
<dbReference type="Proteomes" id="UP000499080">
    <property type="component" value="Unassembled WGS sequence"/>
</dbReference>
<evidence type="ECO:0000256" key="1">
    <source>
        <dbReference type="SAM" id="Coils"/>
    </source>
</evidence>
<keyword evidence="4" id="KW-1185">Reference proteome</keyword>
<organism evidence="3 4">
    <name type="scientific">Araneus ventricosus</name>
    <name type="common">Orbweaver spider</name>
    <name type="synonym">Epeira ventricosa</name>
    <dbReference type="NCBI Taxonomy" id="182803"/>
    <lineage>
        <taxon>Eukaryota</taxon>
        <taxon>Metazoa</taxon>
        <taxon>Ecdysozoa</taxon>
        <taxon>Arthropoda</taxon>
        <taxon>Chelicerata</taxon>
        <taxon>Arachnida</taxon>
        <taxon>Araneae</taxon>
        <taxon>Araneomorphae</taxon>
        <taxon>Entelegynae</taxon>
        <taxon>Araneoidea</taxon>
        <taxon>Araneidae</taxon>
        <taxon>Araneus</taxon>
    </lineage>
</organism>
<dbReference type="EMBL" id="BGPR01024996">
    <property type="protein sequence ID" value="GBN93543.1"/>
    <property type="molecule type" value="Genomic_DNA"/>
</dbReference>
<dbReference type="Gene3D" id="2.40.70.10">
    <property type="entry name" value="Acid Proteases"/>
    <property type="match status" value="1"/>
</dbReference>
<gene>
    <name evidence="2" type="ORF">AVEN_200905_1</name>
    <name evidence="3" type="ORF">AVEN_205572_1</name>
</gene>
<keyword evidence="1" id="KW-0175">Coiled coil</keyword>
<evidence type="ECO:0000313" key="2">
    <source>
        <dbReference type="EMBL" id="GBN93543.1"/>
    </source>
</evidence>
<feature type="coiled-coil region" evidence="1">
    <location>
        <begin position="19"/>
        <end position="118"/>
    </location>
</feature>
<sequence length="445" mass="50345">MKILLGMMKEMKTGQEKMKAGLEKKMEDGQEGMEQVQEEIKDLIRARKDLKAHAESQVEGIKDHVNGCIGRIEEEVQGVKLKIEEVEGEIHMKIEELKSEVQEKMSDLERRINDLELRPNNFPANPEFMHFRPRVKPLTFDMQTSWIVFKTQFDVVNSTDGWTNFEKTSKLVTSLRGSAAEVLQGIPADKLMDLTTIENALESRFGASHLTQFYRTELKTRRQRPRESLQVLSADVERLMSKCRGKGSICGIQCLIWVDTGENVTLLRTDLTQKFKEQLIYTAPSISFKIASGEETEIHGKLDASFECGSRKFHHRIYVADITDPCIFGLELLFSASAQHSKSCSVLAKKRPLIPARSECLNQVVPEVSGQFKYAVTDFPSQVSPEDILVAATLVDLERKVIPVRVLNLKNKPKILDKGAVTATYELVIDIVVRPQEFSGAQHLL</sequence>
<dbReference type="PANTHER" id="PTHR45823">
    <property type="entry name" value="T-SNARE COILED-COIL HOMOLOGY DOMAIN-CONTAINING PROTEIN"/>
    <property type="match status" value="1"/>
</dbReference>
<protein>
    <submittedName>
        <fullName evidence="3">Uncharacterized protein</fullName>
    </submittedName>
</protein>
<dbReference type="EMBL" id="BGPR01025721">
    <property type="protein sequence ID" value="GBN94862.1"/>
    <property type="molecule type" value="Genomic_DNA"/>
</dbReference>
<dbReference type="AlphaFoldDB" id="A0A4Y2T2P5"/>
<name>A0A4Y2T2P5_ARAVE</name>
<accession>A0A4Y2T2P5</accession>
<evidence type="ECO:0000313" key="3">
    <source>
        <dbReference type="EMBL" id="GBN94862.1"/>
    </source>
</evidence>
<evidence type="ECO:0000313" key="4">
    <source>
        <dbReference type="Proteomes" id="UP000499080"/>
    </source>
</evidence>
<dbReference type="InterPro" id="IPR021109">
    <property type="entry name" value="Peptidase_aspartic_dom_sf"/>
</dbReference>